<dbReference type="SUPFAM" id="SSF103481">
    <property type="entry name" value="Multidrug resistance efflux transporter EmrE"/>
    <property type="match status" value="1"/>
</dbReference>
<organism evidence="8 9">
    <name type="scientific">Limnoraphis robusta CCNP1315</name>
    <dbReference type="NCBI Taxonomy" id="3110306"/>
    <lineage>
        <taxon>Bacteria</taxon>
        <taxon>Bacillati</taxon>
        <taxon>Cyanobacteriota</taxon>
        <taxon>Cyanophyceae</taxon>
        <taxon>Oscillatoriophycideae</taxon>
        <taxon>Oscillatoriales</taxon>
        <taxon>Sirenicapillariaceae</taxon>
        <taxon>Limnoraphis</taxon>
    </lineage>
</organism>
<feature type="domain" description="EamA" evidence="7">
    <location>
        <begin position="13"/>
        <end position="147"/>
    </location>
</feature>
<feature type="transmembrane region" description="Helical" evidence="6">
    <location>
        <begin position="160"/>
        <end position="181"/>
    </location>
</feature>
<name>A0ABU5U071_9CYAN</name>
<feature type="transmembrane region" description="Helical" evidence="6">
    <location>
        <begin position="40"/>
        <end position="61"/>
    </location>
</feature>
<keyword evidence="3 6" id="KW-0812">Transmembrane</keyword>
<evidence type="ECO:0000256" key="1">
    <source>
        <dbReference type="ARBA" id="ARBA00004141"/>
    </source>
</evidence>
<sequence length="310" mass="34007">MQLHSSSGKWRVGLALTLTTCFLWGILPLALSVTLNVLDVYTITGFRFIAAFLTLGIYLAWKRQLPSWKKLQQVSWKLWGIATLFLAGNYLLFVSGLAKTSATTAEVLIQIAPVFMGLGAIIIFKERYSRLQWCGLGILTLGFILFFNEKLQVLIVSPTQYLLGSFLIFFAAICWAIYALTQKQLLLQLPSSNIMLGIYGGSTLLFAPISSPQTLLNLNLLEFAILLFCGLNTLLAYGAFAEALEHWEASRVSAVLAITPIVTLVCVEVFSSIFPAFVTPEYHTPVAILGAFLVVVGSATIALGQTQKLL</sequence>
<comment type="subcellular location">
    <subcellularLocation>
        <location evidence="1">Membrane</location>
        <topology evidence="1">Multi-pass membrane protein</topology>
    </subcellularLocation>
</comment>
<feature type="transmembrane region" description="Helical" evidence="6">
    <location>
        <begin position="193"/>
        <end position="211"/>
    </location>
</feature>
<evidence type="ECO:0000256" key="6">
    <source>
        <dbReference type="SAM" id="Phobius"/>
    </source>
</evidence>
<evidence type="ECO:0000313" key="8">
    <source>
        <dbReference type="EMBL" id="MEA5520584.1"/>
    </source>
</evidence>
<feature type="transmembrane region" description="Helical" evidence="6">
    <location>
        <begin position="107"/>
        <end position="124"/>
    </location>
</feature>
<evidence type="ECO:0000256" key="5">
    <source>
        <dbReference type="ARBA" id="ARBA00023136"/>
    </source>
</evidence>
<feature type="transmembrane region" description="Helical" evidence="6">
    <location>
        <begin position="252"/>
        <end position="274"/>
    </location>
</feature>
<keyword evidence="4 6" id="KW-1133">Transmembrane helix</keyword>
<dbReference type="Proteomes" id="UP001301728">
    <property type="component" value="Unassembled WGS sequence"/>
</dbReference>
<dbReference type="Pfam" id="PF00892">
    <property type="entry name" value="EamA"/>
    <property type="match status" value="2"/>
</dbReference>
<dbReference type="InterPro" id="IPR037185">
    <property type="entry name" value="EmrE-like"/>
</dbReference>
<keyword evidence="5 6" id="KW-0472">Membrane</keyword>
<feature type="transmembrane region" description="Helical" evidence="6">
    <location>
        <begin position="12"/>
        <end position="34"/>
    </location>
</feature>
<evidence type="ECO:0000259" key="7">
    <source>
        <dbReference type="Pfam" id="PF00892"/>
    </source>
</evidence>
<evidence type="ECO:0000313" key="9">
    <source>
        <dbReference type="Proteomes" id="UP001301728"/>
    </source>
</evidence>
<dbReference type="EMBL" id="JAYGHT010000084">
    <property type="protein sequence ID" value="MEA5520584.1"/>
    <property type="molecule type" value="Genomic_DNA"/>
</dbReference>
<evidence type="ECO:0000256" key="3">
    <source>
        <dbReference type="ARBA" id="ARBA00022692"/>
    </source>
</evidence>
<comment type="similarity">
    <text evidence="2">Belongs to the EamA transporter family.</text>
</comment>
<protein>
    <submittedName>
        <fullName evidence="8">DMT family transporter</fullName>
    </submittedName>
</protein>
<proteinExistence type="inferred from homology"/>
<comment type="caution">
    <text evidence="8">The sequence shown here is derived from an EMBL/GenBank/DDBJ whole genome shotgun (WGS) entry which is preliminary data.</text>
</comment>
<evidence type="ECO:0000256" key="2">
    <source>
        <dbReference type="ARBA" id="ARBA00007362"/>
    </source>
</evidence>
<feature type="transmembrane region" description="Helical" evidence="6">
    <location>
        <begin position="131"/>
        <end position="148"/>
    </location>
</feature>
<feature type="transmembrane region" description="Helical" evidence="6">
    <location>
        <begin position="76"/>
        <end position="95"/>
    </location>
</feature>
<dbReference type="InterPro" id="IPR050638">
    <property type="entry name" value="AA-Vitamin_Transporters"/>
</dbReference>
<keyword evidence="9" id="KW-1185">Reference proteome</keyword>
<evidence type="ECO:0000256" key="4">
    <source>
        <dbReference type="ARBA" id="ARBA00022989"/>
    </source>
</evidence>
<feature type="transmembrane region" description="Helical" evidence="6">
    <location>
        <begin position="286"/>
        <end position="304"/>
    </location>
</feature>
<dbReference type="PANTHER" id="PTHR32322:SF9">
    <property type="entry name" value="AMINO-ACID METABOLITE EFFLUX PUMP-RELATED"/>
    <property type="match status" value="1"/>
</dbReference>
<accession>A0ABU5U071</accession>
<dbReference type="PANTHER" id="PTHR32322">
    <property type="entry name" value="INNER MEMBRANE TRANSPORTER"/>
    <property type="match status" value="1"/>
</dbReference>
<dbReference type="RefSeq" id="WP_323274849.1">
    <property type="nucleotide sequence ID" value="NZ_JAYGHT010000084.1"/>
</dbReference>
<feature type="transmembrane region" description="Helical" evidence="6">
    <location>
        <begin position="223"/>
        <end position="240"/>
    </location>
</feature>
<gene>
    <name evidence="8" type="ORF">VB854_16685</name>
</gene>
<feature type="domain" description="EamA" evidence="7">
    <location>
        <begin position="163"/>
        <end position="300"/>
    </location>
</feature>
<reference evidence="8 9" key="1">
    <citation type="submission" date="2023-12" db="EMBL/GenBank/DDBJ databases">
        <title>Baltic Sea Cyanobacteria.</title>
        <authorList>
            <person name="Delbaje E."/>
            <person name="Fewer D.P."/>
            <person name="Shishido T.K."/>
        </authorList>
    </citation>
    <scope>NUCLEOTIDE SEQUENCE [LARGE SCALE GENOMIC DNA]</scope>
    <source>
        <strain evidence="8 9">CCNP 1315</strain>
    </source>
</reference>
<dbReference type="InterPro" id="IPR000620">
    <property type="entry name" value="EamA_dom"/>
</dbReference>